<sequence>MSKLNTIYIISKGRPHCTTAKTLTKIGYTGEWFIVCGTNDDKLEEYRKEWKDRVLVFDWAQEVAGSDLLDNFGVETMGSGAVPVRNATRRISEQRGELRHWQFDDDYNAFYTIIQLDGKPKHIKLLGVDLEKRLRLISDFAHKANLPNVGFAVSAETRPDKVFEFTRRVFNAHNMSSEPSLFTRWRGRMNDDLINAIETWRKGRFEMSFKFMYMSMKDTQSENGGNTEIYKAHGTVRKTAYAVLIEPKAVKLVVKYGRYHHKVSWQAITPKLISEKYRRVKAGNSDQTVMNHAEQS</sequence>
<organism evidence="2 3">
    <name type="scientific">Arsenicibacter rosenii</name>
    <dbReference type="NCBI Taxonomy" id="1750698"/>
    <lineage>
        <taxon>Bacteria</taxon>
        <taxon>Pseudomonadati</taxon>
        <taxon>Bacteroidota</taxon>
        <taxon>Cytophagia</taxon>
        <taxon>Cytophagales</taxon>
        <taxon>Spirosomataceae</taxon>
        <taxon>Arsenicibacter</taxon>
    </lineage>
</organism>
<feature type="domain" description="TET-Associated Glycosyltransferase" evidence="1">
    <location>
        <begin position="7"/>
        <end position="225"/>
    </location>
</feature>
<dbReference type="AlphaFoldDB" id="A0A1S2VAY5"/>
<keyword evidence="3" id="KW-1185">Reference proteome</keyword>
<comment type="caution">
    <text evidence="2">The sequence shown here is derived from an EMBL/GenBank/DDBJ whole genome shotgun (WGS) entry which is preliminary data.</text>
</comment>
<evidence type="ECO:0000313" key="2">
    <source>
        <dbReference type="EMBL" id="OIN55863.1"/>
    </source>
</evidence>
<dbReference type="OrthoDB" id="179325at768503"/>
<dbReference type="InterPro" id="IPR049100">
    <property type="entry name" value="TAGT"/>
</dbReference>
<evidence type="ECO:0000313" key="3">
    <source>
        <dbReference type="Proteomes" id="UP000181790"/>
    </source>
</evidence>
<evidence type="ECO:0000259" key="1">
    <source>
        <dbReference type="Pfam" id="PF20691"/>
    </source>
</evidence>
<name>A0A1S2VAY5_9BACT</name>
<dbReference type="Pfam" id="PF20691">
    <property type="entry name" value="TAGT"/>
    <property type="match status" value="1"/>
</dbReference>
<protein>
    <recommendedName>
        <fullName evidence="1">TET-Associated Glycosyltransferase domain-containing protein</fullName>
    </recommendedName>
</protein>
<dbReference type="Proteomes" id="UP000181790">
    <property type="component" value="Unassembled WGS sequence"/>
</dbReference>
<accession>A0A1S2VAY5</accession>
<reference evidence="2 3" key="1">
    <citation type="submission" date="2016-10" db="EMBL/GenBank/DDBJ databases">
        <title>Arsenicibacter rosenii gen. nov., sp. nov., an efficient arsenic-methylating bacterium isolated from an arsenic-contaminated paddy soil.</title>
        <authorList>
            <person name="Huang K."/>
        </authorList>
    </citation>
    <scope>NUCLEOTIDE SEQUENCE [LARGE SCALE GENOMIC DNA]</scope>
    <source>
        <strain evidence="2 3">SM-1</strain>
    </source>
</reference>
<dbReference type="EMBL" id="MORL01000033">
    <property type="protein sequence ID" value="OIN55863.1"/>
    <property type="molecule type" value="Genomic_DNA"/>
</dbReference>
<proteinExistence type="predicted"/>
<gene>
    <name evidence="2" type="ORF">BLX24_27805</name>
</gene>
<dbReference type="RefSeq" id="WP_071506510.1">
    <property type="nucleotide sequence ID" value="NZ_MORL01000033.1"/>
</dbReference>